<dbReference type="PANTHER" id="PTHR18964">
    <property type="entry name" value="ROK (REPRESSOR, ORF, KINASE) FAMILY"/>
    <property type="match status" value="1"/>
</dbReference>
<dbReference type="AlphaFoldDB" id="A0A1I6P0Y3"/>
<dbReference type="STRING" id="306541.SAMN05421668_101119"/>
<proteinExistence type="inferred from homology"/>
<organism evidence="3 4">
    <name type="scientific">Halolactibacillus miurensis</name>
    <dbReference type="NCBI Taxonomy" id="306541"/>
    <lineage>
        <taxon>Bacteria</taxon>
        <taxon>Bacillati</taxon>
        <taxon>Bacillota</taxon>
        <taxon>Bacilli</taxon>
        <taxon>Bacillales</taxon>
        <taxon>Bacillaceae</taxon>
        <taxon>Halolactibacillus</taxon>
    </lineage>
</organism>
<dbReference type="OrthoDB" id="49666at2"/>
<dbReference type="InterPro" id="IPR043129">
    <property type="entry name" value="ATPase_NBD"/>
</dbReference>
<keyword evidence="3" id="KW-0418">Kinase</keyword>
<comment type="similarity">
    <text evidence="1">Belongs to the ROK (NagC/XylR) family.</text>
</comment>
<dbReference type="EMBL" id="FPAI01000001">
    <property type="protein sequence ID" value="SFS33740.1"/>
    <property type="molecule type" value="Genomic_DNA"/>
</dbReference>
<reference evidence="2 5" key="2">
    <citation type="submission" date="2019-07" db="EMBL/GenBank/DDBJ databases">
        <title>Whole genome shotgun sequence of Halolactibacillus miurensis NBRC 100873.</title>
        <authorList>
            <person name="Hosoyama A."/>
            <person name="Uohara A."/>
            <person name="Ohji S."/>
            <person name="Ichikawa N."/>
        </authorList>
    </citation>
    <scope>NUCLEOTIDE SEQUENCE [LARGE SCALE GENOMIC DNA]</scope>
    <source>
        <strain evidence="2 5">NBRC 100873</strain>
    </source>
</reference>
<evidence type="ECO:0000313" key="2">
    <source>
        <dbReference type="EMBL" id="GEM03201.1"/>
    </source>
</evidence>
<evidence type="ECO:0000256" key="1">
    <source>
        <dbReference type="ARBA" id="ARBA00006479"/>
    </source>
</evidence>
<dbReference type="Proteomes" id="UP000199139">
    <property type="component" value="Unassembled WGS sequence"/>
</dbReference>
<evidence type="ECO:0000313" key="3">
    <source>
        <dbReference type="EMBL" id="SFS33740.1"/>
    </source>
</evidence>
<sequence>MKHYYLLLDVGGTEIKINALTQDKALLLEHHVHFPSLSDQSSEVILDHFRSIILDFIHRFKHDYHFSGIGFAFPGPFDYLNGVSLMTGLRKYEAIYNVNLRRRIESWLFDEGYINIPIIFENDATCFALGEYHQTSDINRGMYITLGTGCGSSFIADNQVVTSGFGLNSAGMIFDIPFRTGIIDEHLSINGLKKIALDKNYPFTNGKALANNAFSGDTLARDVFSTFGICVGEGLASFIAEFQPDEVVFGGQISQSLDLFKHSMLKEWGTTYPVVRRSLDTTAATLYGLYHIILKNKGDSL</sequence>
<dbReference type="PANTHER" id="PTHR18964:SF149">
    <property type="entry name" value="BIFUNCTIONAL UDP-N-ACETYLGLUCOSAMINE 2-EPIMERASE_N-ACETYLMANNOSAMINE KINASE"/>
    <property type="match status" value="1"/>
</dbReference>
<dbReference type="Gene3D" id="3.30.420.40">
    <property type="match status" value="2"/>
</dbReference>
<dbReference type="GO" id="GO:0016301">
    <property type="term" value="F:kinase activity"/>
    <property type="evidence" value="ECO:0007669"/>
    <property type="project" value="UniProtKB-KW"/>
</dbReference>
<keyword evidence="3" id="KW-0808">Transferase</keyword>
<reference evidence="3 4" key="1">
    <citation type="submission" date="2016-10" db="EMBL/GenBank/DDBJ databases">
        <authorList>
            <person name="de Groot N.N."/>
        </authorList>
    </citation>
    <scope>NUCLEOTIDE SEQUENCE [LARGE SCALE GENOMIC DNA]</scope>
    <source>
        <strain evidence="3 4">DSM 17074</strain>
    </source>
</reference>
<dbReference type="SUPFAM" id="SSF53067">
    <property type="entry name" value="Actin-like ATPase domain"/>
    <property type="match status" value="1"/>
</dbReference>
<accession>A0A1I6P0Y3</accession>
<protein>
    <submittedName>
        <fullName evidence="3">Glucokinase</fullName>
    </submittedName>
</protein>
<dbReference type="RefSeq" id="WP_062320186.1">
    <property type="nucleotide sequence ID" value="NZ_BJWJ01000001.1"/>
</dbReference>
<name>A0A1I6P0Y3_9BACI</name>
<keyword evidence="5" id="KW-1185">Reference proteome</keyword>
<dbReference type="Proteomes" id="UP000321773">
    <property type="component" value="Unassembled WGS sequence"/>
</dbReference>
<dbReference type="InterPro" id="IPR000600">
    <property type="entry name" value="ROK"/>
</dbReference>
<dbReference type="EMBL" id="BJWJ01000001">
    <property type="protein sequence ID" value="GEM03201.1"/>
    <property type="molecule type" value="Genomic_DNA"/>
</dbReference>
<evidence type="ECO:0000313" key="4">
    <source>
        <dbReference type="Proteomes" id="UP000199139"/>
    </source>
</evidence>
<dbReference type="Pfam" id="PF00480">
    <property type="entry name" value="ROK"/>
    <property type="match status" value="1"/>
</dbReference>
<evidence type="ECO:0000313" key="5">
    <source>
        <dbReference type="Proteomes" id="UP000321773"/>
    </source>
</evidence>
<gene>
    <name evidence="2" type="ORF">HMI01_01890</name>
    <name evidence="3" type="ORF">SAMN05421668_101119</name>
</gene>